<gene>
    <name evidence="11" type="ORF">ENR23_13505</name>
</gene>
<dbReference type="Gene3D" id="1.10.3210.10">
    <property type="entry name" value="Hypothetical protein af1432"/>
    <property type="match status" value="1"/>
</dbReference>
<evidence type="ECO:0000256" key="2">
    <source>
        <dbReference type="ARBA" id="ARBA00012438"/>
    </source>
</evidence>
<comment type="catalytic activity">
    <reaction evidence="1">
        <text>ATP + protein L-histidine = ADP + protein N-phospho-L-histidine.</text>
        <dbReference type="EC" id="2.7.13.3"/>
    </reaction>
</comment>
<dbReference type="Gene3D" id="3.30.450.40">
    <property type="match status" value="2"/>
</dbReference>
<dbReference type="PROSITE" id="PS50109">
    <property type="entry name" value="HIS_KIN"/>
    <property type="match status" value="1"/>
</dbReference>
<evidence type="ECO:0000256" key="5">
    <source>
        <dbReference type="ARBA" id="ARBA00022777"/>
    </source>
</evidence>
<keyword evidence="3" id="KW-0597">Phosphoprotein</keyword>
<dbReference type="InterPro" id="IPR003607">
    <property type="entry name" value="HD/PDEase_dom"/>
</dbReference>
<dbReference type="Pfam" id="PF13487">
    <property type="entry name" value="HD_5"/>
    <property type="match status" value="1"/>
</dbReference>
<comment type="caution">
    <text evidence="11">The sequence shown here is derived from an EMBL/GenBank/DDBJ whole genome shotgun (WGS) entry which is preliminary data.</text>
</comment>
<dbReference type="PANTHER" id="PTHR43711:SF1">
    <property type="entry name" value="HISTIDINE KINASE 1"/>
    <property type="match status" value="1"/>
</dbReference>
<evidence type="ECO:0000259" key="10">
    <source>
        <dbReference type="PROSITE" id="PS51832"/>
    </source>
</evidence>
<evidence type="ECO:0000256" key="8">
    <source>
        <dbReference type="SAM" id="MobiDB-lite"/>
    </source>
</evidence>
<feature type="domain" description="Histidine kinase" evidence="9">
    <location>
        <begin position="323"/>
        <end position="543"/>
    </location>
</feature>
<dbReference type="CDD" id="cd00082">
    <property type="entry name" value="HisKA"/>
    <property type="match status" value="1"/>
</dbReference>
<feature type="domain" description="HD-GYP" evidence="10">
    <location>
        <begin position="660"/>
        <end position="870"/>
    </location>
</feature>
<protein>
    <recommendedName>
        <fullName evidence="2">histidine kinase</fullName>
        <ecNumber evidence="2">2.7.13.3</ecNumber>
    </recommendedName>
</protein>
<dbReference type="InterPro" id="IPR003661">
    <property type="entry name" value="HisK_dim/P_dom"/>
</dbReference>
<dbReference type="SMART" id="SM00065">
    <property type="entry name" value="GAF"/>
    <property type="match status" value="2"/>
</dbReference>
<dbReference type="AlphaFoldDB" id="A0A832MNR2"/>
<dbReference type="SMART" id="SM00388">
    <property type="entry name" value="HisKA"/>
    <property type="match status" value="1"/>
</dbReference>
<dbReference type="PANTHER" id="PTHR43711">
    <property type="entry name" value="TWO-COMPONENT HISTIDINE KINASE"/>
    <property type="match status" value="1"/>
</dbReference>
<feature type="region of interest" description="Disordered" evidence="8">
    <location>
        <begin position="30"/>
        <end position="83"/>
    </location>
</feature>
<dbReference type="EMBL" id="DSQF01000028">
    <property type="protein sequence ID" value="HGZ44408.1"/>
    <property type="molecule type" value="Genomic_DNA"/>
</dbReference>
<dbReference type="Pfam" id="PF01590">
    <property type="entry name" value="GAF"/>
    <property type="match status" value="2"/>
</dbReference>
<evidence type="ECO:0000259" key="9">
    <source>
        <dbReference type="PROSITE" id="PS50109"/>
    </source>
</evidence>
<dbReference type="SMART" id="SM00387">
    <property type="entry name" value="HATPase_c"/>
    <property type="match status" value="1"/>
</dbReference>
<dbReference type="Gene3D" id="1.10.287.130">
    <property type="match status" value="1"/>
</dbReference>
<dbReference type="FunFam" id="3.30.565.10:FF:000006">
    <property type="entry name" value="Sensor histidine kinase WalK"/>
    <property type="match status" value="1"/>
</dbReference>
<accession>A0A832MNR2</accession>
<keyword evidence="6" id="KW-0902">Two-component regulatory system</keyword>
<evidence type="ECO:0000256" key="7">
    <source>
        <dbReference type="SAM" id="Coils"/>
    </source>
</evidence>
<feature type="compositionally biased region" description="Low complexity" evidence="8">
    <location>
        <begin position="60"/>
        <end position="79"/>
    </location>
</feature>
<organism evidence="11">
    <name type="scientific">Eiseniibacteriota bacterium</name>
    <dbReference type="NCBI Taxonomy" id="2212470"/>
    <lineage>
        <taxon>Bacteria</taxon>
        <taxon>Candidatus Eiseniibacteriota</taxon>
    </lineage>
</organism>
<dbReference type="SUPFAM" id="SSF55781">
    <property type="entry name" value="GAF domain-like"/>
    <property type="match status" value="2"/>
</dbReference>
<name>A0A832MNR2_UNCEI</name>
<evidence type="ECO:0000313" key="11">
    <source>
        <dbReference type="EMBL" id="HGZ44408.1"/>
    </source>
</evidence>
<dbReference type="InterPro" id="IPR029016">
    <property type="entry name" value="GAF-like_dom_sf"/>
</dbReference>
<keyword evidence="7" id="KW-0175">Coiled coil</keyword>
<evidence type="ECO:0000256" key="3">
    <source>
        <dbReference type="ARBA" id="ARBA00022553"/>
    </source>
</evidence>
<dbReference type="Gene3D" id="3.30.565.10">
    <property type="entry name" value="Histidine kinase-like ATPase, C-terminal domain"/>
    <property type="match status" value="1"/>
</dbReference>
<dbReference type="InterPro" id="IPR004358">
    <property type="entry name" value="Sig_transdc_His_kin-like_C"/>
</dbReference>
<dbReference type="SUPFAM" id="SSF55874">
    <property type="entry name" value="ATPase domain of HSP90 chaperone/DNA topoisomerase II/histidine kinase"/>
    <property type="match status" value="1"/>
</dbReference>
<dbReference type="InterPro" id="IPR036890">
    <property type="entry name" value="HATPase_C_sf"/>
</dbReference>
<evidence type="ECO:0000256" key="4">
    <source>
        <dbReference type="ARBA" id="ARBA00022679"/>
    </source>
</evidence>
<proteinExistence type="predicted"/>
<keyword evidence="4" id="KW-0808">Transferase</keyword>
<dbReference type="Pfam" id="PF02518">
    <property type="entry name" value="HATPase_c"/>
    <property type="match status" value="1"/>
</dbReference>
<dbReference type="InterPro" id="IPR037522">
    <property type="entry name" value="HD_GYP_dom"/>
</dbReference>
<dbReference type="PRINTS" id="PR00344">
    <property type="entry name" value="BCTRLSENSOR"/>
</dbReference>
<dbReference type="SUPFAM" id="SSF109604">
    <property type="entry name" value="HD-domain/PDEase-like"/>
    <property type="match status" value="1"/>
</dbReference>
<feature type="compositionally biased region" description="Low complexity" evidence="8">
    <location>
        <begin position="36"/>
        <end position="52"/>
    </location>
</feature>
<dbReference type="InterPro" id="IPR005467">
    <property type="entry name" value="His_kinase_dom"/>
</dbReference>
<dbReference type="InterPro" id="IPR003018">
    <property type="entry name" value="GAF"/>
</dbReference>
<dbReference type="InterPro" id="IPR036097">
    <property type="entry name" value="HisK_dim/P_sf"/>
</dbReference>
<sequence length="880" mass="94658">MKPGRRPTGPSPGEIKLRSELDLLRRELNRLKKSMAAGPGDVPGAAAPAATDPESEASEAAEAPQTGAAASEPAAAPAADGRDAELDALRRQVAELTQTKQRLSKLYFTQVEENRRRAQRLHGLLENVSSLNADLDLATVLQRVADTIRDGLGFRMVAVRLSETGSDVLRAAAFAGVAPEAAERLRARDVAVADLAGWMRDEFRVGRSYFISHRHPLNAELPGETADLGAREEWEWHADDVLLVPIHNRRGELIACLSVDDPADRLVPSSETIEMLEVFAQHAGITIENARLVRELERHAEELRAAGRRADELHALKSHFVATVSNELRAPLAAIKAYVDTLLAAREGDLSHEQTRRYLAVVRDEGQRLSRLIESVLDLSRFDAAAPRNDRRLLDLAREAEETLATLGPVAETGQVALKLQIASADTAVEADRDQVRQLLLHLVGNAVKFTPPGGAVTVRLTGDVRDVMLEVEDTGIGIPEPELERIFERFPHAESPLARRWGGAGFGLALARSVVERHGGRMFAESAEGAGSRFTVVLPRRSGPRVTLRPGATAARGGAEVLRLALEMVSEVMNARVVSLLAPGPDGALVIEAAVGLDEEIVRRATLPRGRGVAGWVARHRRPVCVASPSDVPDLEVANRDQYRTGTFLSVPLEGAAGLMGVLNVTDPVGGRPFRAEDCHLLLHLADRVAAAWEGARAGDTAPGGVESTVRALRQVLEQLERGRRAAPDRVRLATALARHLRLPEAEVGLVRYAASLEEAGPDAGLDAVAAPGDLEPAGAARELALARHEWWDGSGYPRRLAGTAIPAGGRILAVVDAWQRATADAARPHEEAFAELRALRGRRFDPDVVDALGPAWAEVERERAAAPEAEPAGAATRG</sequence>
<reference evidence="11" key="1">
    <citation type="journal article" date="2020" name="mSystems">
        <title>Genome- and Community-Level Interaction Insights into Carbon Utilization and Element Cycling Functions of Hydrothermarchaeota in Hydrothermal Sediment.</title>
        <authorList>
            <person name="Zhou Z."/>
            <person name="Liu Y."/>
            <person name="Xu W."/>
            <person name="Pan J."/>
            <person name="Luo Z.H."/>
            <person name="Li M."/>
        </authorList>
    </citation>
    <scope>NUCLEOTIDE SEQUENCE [LARGE SCALE GENOMIC DNA]</scope>
    <source>
        <strain evidence="11">SpSt-381</strain>
    </source>
</reference>
<dbReference type="PROSITE" id="PS51832">
    <property type="entry name" value="HD_GYP"/>
    <property type="match status" value="1"/>
</dbReference>
<evidence type="ECO:0000256" key="1">
    <source>
        <dbReference type="ARBA" id="ARBA00000085"/>
    </source>
</evidence>
<dbReference type="InterPro" id="IPR050736">
    <property type="entry name" value="Sensor_HK_Regulatory"/>
</dbReference>
<dbReference type="GO" id="GO:0000155">
    <property type="term" value="F:phosphorelay sensor kinase activity"/>
    <property type="evidence" value="ECO:0007669"/>
    <property type="project" value="InterPro"/>
</dbReference>
<dbReference type="EC" id="2.7.13.3" evidence="2"/>
<evidence type="ECO:0000256" key="6">
    <source>
        <dbReference type="ARBA" id="ARBA00023012"/>
    </source>
</evidence>
<dbReference type="SUPFAM" id="SSF47384">
    <property type="entry name" value="Homodimeric domain of signal transducing histidine kinase"/>
    <property type="match status" value="1"/>
</dbReference>
<dbReference type="InterPro" id="IPR003594">
    <property type="entry name" value="HATPase_dom"/>
</dbReference>
<keyword evidence="5" id="KW-0418">Kinase</keyword>
<dbReference type="Pfam" id="PF00512">
    <property type="entry name" value="HisKA"/>
    <property type="match status" value="1"/>
</dbReference>
<dbReference type="CDD" id="cd00077">
    <property type="entry name" value="HDc"/>
    <property type="match status" value="1"/>
</dbReference>
<feature type="coiled-coil region" evidence="7">
    <location>
        <begin position="289"/>
        <end position="316"/>
    </location>
</feature>